<sequence length="65" mass="7682">MPTVGPRQWLFPERKPAPPPSSGDWAMEFLAAKIFDRPVRGNLKDTPYYPYVKNQYNVYFDLKFE</sequence>
<accession>A0A8K1XYX4</accession>
<name>A0A8K1XYX4_9VIRU</name>
<protein>
    <submittedName>
        <fullName evidence="2">Uncharacterized protein</fullName>
    </submittedName>
</protein>
<evidence type="ECO:0000256" key="1">
    <source>
        <dbReference type="SAM" id="MobiDB-lite"/>
    </source>
</evidence>
<organism evidence="2">
    <name type="scientific">Alphatorquevirus sp</name>
    <dbReference type="NCBI Taxonomy" id="2809145"/>
    <lineage>
        <taxon>Viruses</taxon>
        <taxon>Monodnaviria</taxon>
        <taxon>Shotokuvirae</taxon>
        <taxon>Commensaviricota</taxon>
        <taxon>Cardeaviricetes</taxon>
        <taxon>Sanitavirales</taxon>
        <taxon>Anelloviridae</taxon>
        <taxon>Alphatorquevirus</taxon>
    </lineage>
</organism>
<evidence type="ECO:0000313" key="2">
    <source>
        <dbReference type="EMBL" id="UHS18337.1"/>
    </source>
</evidence>
<dbReference type="EMBL" id="OK574396">
    <property type="protein sequence ID" value="UHS18337.1"/>
    <property type="molecule type" value="Genomic_DNA"/>
</dbReference>
<reference evidence="2" key="1">
    <citation type="journal article" date="2021" name="Cell Host Microbe">
        <title>Global genome analysis reveals a vast and dynamic anellovirus landscape within the human virome.</title>
        <authorList>
            <person name="Arze C.A."/>
            <person name="Springer S."/>
            <person name="Dudas G."/>
            <person name="Patel S."/>
            <person name="Bhattacharyya A."/>
            <person name="Swaminathan H."/>
            <person name="Brugnara C."/>
            <person name="Delagrave S."/>
            <person name="Ong T."/>
            <person name="Kahvejian A."/>
            <person name="Echelard Y."/>
            <person name="Weinstein E.G."/>
            <person name="Hajjar R.J."/>
            <person name="Andersen K.G."/>
            <person name="Yozwiak N.L."/>
        </authorList>
    </citation>
    <scope>NUCLEOTIDE SEQUENCE</scope>
    <source>
        <strain evidence="2">TF1YBNFXA</strain>
    </source>
</reference>
<feature type="region of interest" description="Disordered" evidence="1">
    <location>
        <begin position="1"/>
        <end position="22"/>
    </location>
</feature>
<proteinExistence type="predicted"/>